<name>A0AA87DT30_9BACL</name>
<evidence type="ECO:0000256" key="3">
    <source>
        <dbReference type="ARBA" id="ARBA00022679"/>
    </source>
</evidence>
<feature type="active site" description="Acyl-thioester intermediate" evidence="7 8">
    <location>
        <position position="142"/>
    </location>
</feature>
<keyword evidence="2 7" id="KW-0028">Amino-acid biosynthesis</keyword>
<gene>
    <name evidence="7" type="primary">metAA</name>
    <name evidence="9" type="ORF">HMPREF0428_01183</name>
</gene>
<comment type="subcellular location">
    <subcellularLocation>
        <location evidence="7">Cytoplasm</location>
    </subcellularLocation>
</comment>
<evidence type="ECO:0000256" key="7">
    <source>
        <dbReference type="HAMAP-Rule" id="MF_00295"/>
    </source>
</evidence>
<comment type="caution">
    <text evidence="7">Lacks conserved residue(s) required for the propagation of feature annotation.</text>
</comment>
<dbReference type="EMBL" id="ACRO01000020">
    <property type="protein sequence ID" value="EGF88068.1"/>
    <property type="molecule type" value="Genomic_DNA"/>
</dbReference>
<comment type="catalytic activity">
    <reaction evidence="6 7">
        <text>L-homoserine + acetyl-CoA = O-acetyl-L-homoserine + CoA</text>
        <dbReference type="Rhea" id="RHEA:13701"/>
        <dbReference type="ChEBI" id="CHEBI:57287"/>
        <dbReference type="ChEBI" id="CHEBI:57288"/>
        <dbReference type="ChEBI" id="CHEBI:57476"/>
        <dbReference type="ChEBI" id="CHEBI:57716"/>
        <dbReference type="EC" id="2.3.1.31"/>
    </reaction>
</comment>
<dbReference type="PANTHER" id="PTHR20919">
    <property type="entry name" value="HOMOSERINE O-SUCCINYLTRANSFERASE"/>
    <property type="match status" value="1"/>
</dbReference>
<dbReference type="AlphaFoldDB" id="A0AA87DT30"/>
<dbReference type="GO" id="GO:0004414">
    <property type="term" value="F:homoserine O-acetyltransferase activity"/>
    <property type="evidence" value="ECO:0007669"/>
    <property type="project" value="UniProtKB-EC"/>
</dbReference>
<protein>
    <recommendedName>
        <fullName evidence="7">Homoserine O-acetyltransferase</fullName>
        <shortName evidence="7">HAT</shortName>
        <ecNumber evidence="7">2.3.1.31</ecNumber>
    </recommendedName>
    <alternativeName>
        <fullName evidence="7">Homoserine transacetylase</fullName>
        <shortName evidence="7">HTA</shortName>
    </alternativeName>
</protein>
<feature type="active site" description="Proton acceptor" evidence="7">
    <location>
        <position position="235"/>
    </location>
</feature>
<dbReference type="GO" id="GO:0008899">
    <property type="term" value="F:homoserine O-succinyltransferase activity"/>
    <property type="evidence" value="ECO:0007669"/>
    <property type="project" value="UniProtKB-UniRule"/>
</dbReference>
<evidence type="ECO:0000256" key="1">
    <source>
        <dbReference type="ARBA" id="ARBA00022490"/>
    </source>
</evidence>
<proteinExistence type="inferred from homology"/>
<sequence>MPICIQNELPVKNKLLEEGVVVIEENRAKNQDIRPLKILILNLMPKKEETERQLLRLLGNSPLQIKVEFLHTTSHVAKNTPQSYLEKFYKTFDEVQYSYYDGLIITGAPIEHLEFEDVNYWGELNQIFDWSKTHVFSTLNICWAAQASLYYHFGVKKEQVDDKIFGVFEHDVLIENHTLTRGFTDTFLAPHSRHTKIEEEKLPTISELDVLARSEEVGTLLAATKDLRKVFVTGHIEYDADTLHNEYVRDKNSNLPIEVPVNYYPGNDDTKTPKNRWRGVAYLFYHNWLNQVYQQTPYDLTELSK</sequence>
<accession>A0AA87DT30</accession>
<evidence type="ECO:0000256" key="2">
    <source>
        <dbReference type="ARBA" id="ARBA00022605"/>
    </source>
</evidence>
<dbReference type="Pfam" id="PF04204">
    <property type="entry name" value="HTS"/>
    <property type="match status" value="1"/>
</dbReference>
<comment type="pathway">
    <text evidence="7">Amino-acid biosynthesis; L-methionine biosynthesis via de novo pathway; O-acetyl-L-homoserine from L-homoserine: step 1/1.</text>
</comment>
<keyword evidence="5 7" id="KW-0012">Acyltransferase</keyword>
<dbReference type="GO" id="GO:0005737">
    <property type="term" value="C:cytoplasm"/>
    <property type="evidence" value="ECO:0007669"/>
    <property type="project" value="UniProtKB-SubCell"/>
</dbReference>
<organism evidence="9 10">
    <name type="scientific">Gemella haemolysans M341</name>
    <dbReference type="NCBI Taxonomy" id="562981"/>
    <lineage>
        <taxon>Bacteria</taxon>
        <taxon>Bacillati</taxon>
        <taxon>Bacillota</taxon>
        <taxon>Bacilli</taxon>
        <taxon>Bacillales</taxon>
        <taxon>Gemellaceae</taxon>
        <taxon>Gemella</taxon>
    </lineage>
</organism>
<evidence type="ECO:0000313" key="10">
    <source>
        <dbReference type="Proteomes" id="UP000004773"/>
    </source>
</evidence>
<feature type="binding site" evidence="7">
    <location>
        <position position="192"/>
    </location>
    <ligand>
        <name>substrate</name>
    </ligand>
</feature>
<dbReference type="InterPro" id="IPR033752">
    <property type="entry name" value="MetA_family"/>
</dbReference>
<feature type="binding site" evidence="7">
    <location>
        <position position="163"/>
    </location>
    <ligand>
        <name>substrate</name>
    </ligand>
</feature>
<comment type="function">
    <text evidence="7">Transfers an acetyl group from acetyl-CoA to L-homoserine, forming acetyl-L-homoserine.</text>
</comment>
<feature type="active site" evidence="7">
    <location>
        <position position="237"/>
    </location>
</feature>
<dbReference type="EC" id="2.3.1.31" evidence="7"/>
<keyword evidence="1 7" id="KW-0963">Cytoplasm</keyword>
<keyword evidence="4 7" id="KW-0486">Methionine biosynthesis</keyword>
<dbReference type="Gene3D" id="3.40.50.880">
    <property type="match status" value="1"/>
</dbReference>
<comment type="caution">
    <text evidence="9">The sequence shown here is derived from an EMBL/GenBank/DDBJ whole genome shotgun (WGS) entry which is preliminary data.</text>
</comment>
<dbReference type="PANTHER" id="PTHR20919:SF0">
    <property type="entry name" value="HOMOSERINE O-SUCCINYLTRANSFERASE"/>
    <property type="match status" value="1"/>
</dbReference>
<evidence type="ECO:0000256" key="5">
    <source>
        <dbReference type="ARBA" id="ARBA00023315"/>
    </source>
</evidence>
<evidence type="ECO:0000256" key="8">
    <source>
        <dbReference type="PIRSR" id="PIRSR000450-1"/>
    </source>
</evidence>
<evidence type="ECO:0000256" key="4">
    <source>
        <dbReference type="ARBA" id="ARBA00023167"/>
    </source>
</evidence>
<comment type="similarity">
    <text evidence="7">Belongs to the MetA family.</text>
</comment>
<evidence type="ECO:0000256" key="6">
    <source>
        <dbReference type="ARBA" id="ARBA00049043"/>
    </source>
</evidence>
<dbReference type="RefSeq" id="WP_003147296.1">
    <property type="nucleotide sequence ID" value="NZ_GL883583.1"/>
</dbReference>
<dbReference type="HAMAP" id="MF_00295">
    <property type="entry name" value="MetA_acyltransf"/>
    <property type="match status" value="1"/>
</dbReference>
<feature type="site" description="Important for substrate specificity" evidence="7">
    <location>
        <position position="192"/>
    </location>
</feature>
<dbReference type="NCBIfam" id="TIGR01001">
    <property type="entry name" value="metA"/>
    <property type="match status" value="1"/>
</dbReference>
<dbReference type="PIRSF" id="PIRSF000450">
    <property type="entry name" value="H_ser_succinyltr"/>
    <property type="match status" value="1"/>
</dbReference>
<keyword evidence="3 7" id="KW-0808">Transferase</keyword>
<dbReference type="InterPro" id="IPR005697">
    <property type="entry name" value="HST_MetA"/>
</dbReference>
<dbReference type="Proteomes" id="UP000004773">
    <property type="component" value="Unassembled WGS sequence"/>
</dbReference>
<dbReference type="CDD" id="cd03131">
    <property type="entry name" value="GATase1_HTS"/>
    <property type="match status" value="1"/>
</dbReference>
<reference evidence="9 10" key="1">
    <citation type="submission" date="2011-03" db="EMBL/GenBank/DDBJ databases">
        <title>The Genome Sequence of Gemella haemolysans M341.</title>
        <authorList>
            <consortium name="The Broad Institute Genome Sequencing Platform"/>
            <consortium name="The Broad Institute Genome Sequencing Center for Infectious Disease"/>
            <person name="Earl A."/>
            <person name="Ward D."/>
            <person name="Feldgarden M."/>
            <person name="Gevers D."/>
            <person name="Sibley C.D."/>
            <person name="Field T.R."/>
            <person name="Grinwis M."/>
            <person name="Eshaghurshan C.S."/>
            <person name="Surette M.G."/>
            <person name="Young S.K."/>
            <person name="Zeng Q."/>
            <person name="Gargeya S."/>
            <person name="Fitzgerald M."/>
            <person name="Haas B."/>
            <person name="Abouelleil A."/>
            <person name="Alvarado L."/>
            <person name="Arachchi H.M."/>
            <person name="Berlin A."/>
            <person name="Brown A."/>
            <person name="Chapman S.B."/>
            <person name="Chen Z."/>
            <person name="Dunbar C."/>
            <person name="Freedman E."/>
            <person name="Gearin G."/>
            <person name="Gellesch M."/>
            <person name="Goldberg J."/>
            <person name="Griggs A."/>
            <person name="Gujja S."/>
            <person name="Heilman E.R."/>
            <person name="Heiman D."/>
            <person name="Howarth C."/>
            <person name="Larson L."/>
            <person name="Lui A."/>
            <person name="MacDonald P.J.P."/>
            <person name="Mehta T."/>
            <person name="Montmayeur A."/>
            <person name="Murphy C."/>
            <person name="Neiman D."/>
            <person name="Pearson M."/>
            <person name="Priest M."/>
            <person name="Roberts A."/>
            <person name="Saif S."/>
            <person name="Shea T."/>
            <person name="Shenoy N."/>
            <person name="Sisk P."/>
            <person name="Stolte C."/>
            <person name="Sykes S."/>
            <person name="White J."/>
            <person name="Yandava C."/>
            <person name="Wortman J."/>
            <person name="Nusbaum C."/>
            <person name="Birren B."/>
        </authorList>
    </citation>
    <scope>NUCLEOTIDE SEQUENCE [LARGE SCALE GENOMIC DNA]</scope>
    <source>
        <strain evidence="9 10">M341</strain>
    </source>
</reference>
<dbReference type="SUPFAM" id="SSF52317">
    <property type="entry name" value="Class I glutamine amidotransferase-like"/>
    <property type="match status" value="1"/>
</dbReference>
<dbReference type="InterPro" id="IPR029062">
    <property type="entry name" value="Class_I_gatase-like"/>
</dbReference>
<dbReference type="GO" id="GO:0019281">
    <property type="term" value="P:L-methionine biosynthetic process from homoserine via O-succinyl-L-homoserine and cystathionine"/>
    <property type="evidence" value="ECO:0007669"/>
    <property type="project" value="InterPro"/>
</dbReference>
<evidence type="ECO:0000313" key="9">
    <source>
        <dbReference type="EMBL" id="EGF88068.1"/>
    </source>
</evidence>
<feature type="binding site" evidence="7">
    <location>
        <position position="249"/>
    </location>
    <ligand>
        <name>substrate</name>
    </ligand>
</feature>
<feature type="site" description="Important for acyl-CoA specificity" evidence="7">
    <location>
        <position position="111"/>
    </location>
</feature>